<evidence type="ECO:0000256" key="1">
    <source>
        <dbReference type="ARBA" id="ARBA00004477"/>
    </source>
</evidence>
<evidence type="ECO:0000313" key="11">
    <source>
        <dbReference type="EMBL" id="CDG72198.1"/>
    </source>
</evidence>
<evidence type="ECO:0000256" key="6">
    <source>
        <dbReference type="ARBA" id="ARBA00022989"/>
    </source>
</evidence>
<protein>
    <recommendedName>
        <fullName evidence="3">Guided entry of tail-anchored proteins factor 1</fullName>
    </recommendedName>
    <alternativeName>
        <fullName evidence="8">Tail-anchored protein insertion receptor WRB</fullName>
    </alternativeName>
    <alternativeName>
        <fullName evidence="9">Tryptophan-rich basic protein</fullName>
    </alternativeName>
</protein>
<keyword evidence="7 10" id="KW-0472">Membrane</keyword>
<evidence type="ECO:0000256" key="7">
    <source>
        <dbReference type="ARBA" id="ARBA00023136"/>
    </source>
</evidence>
<keyword evidence="6 10" id="KW-1133">Transmembrane helix</keyword>
<comment type="subcellular location">
    <subcellularLocation>
        <location evidence="1">Endoplasmic reticulum membrane</location>
        <topology evidence="1">Multi-pass membrane protein</topology>
    </subcellularLocation>
</comment>
<evidence type="ECO:0000256" key="4">
    <source>
        <dbReference type="ARBA" id="ARBA00022692"/>
    </source>
</evidence>
<dbReference type="InterPro" id="IPR028945">
    <property type="entry name" value="Get1"/>
</dbReference>
<dbReference type="PANTHER" id="PTHR42650">
    <property type="entry name" value="TAIL-ANCHORED PROTEIN INSERTION RECEPTOR WRB"/>
    <property type="match status" value="1"/>
</dbReference>
<sequence length="166" mass="19578">FLIMLVIAVAVMVFLWEWISIVLKPFIVWILNRFSPCFKMQNDINVELLLLRKEQGTISIHNEFAKHARLQRKINLLTDKLDEIKRSQSSNVLKYYWISRILIGTFFSFLSAYLVYKYYSVPVVILPSNWFPYIGYIISYPCNIEGAVSLPFWLLVCRQVSKVVFN</sequence>
<dbReference type="InterPro" id="IPR029012">
    <property type="entry name" value="Helix_hairpin_bin_sf"/>
</dbReference>
<dbReference type="Pfam" id="PF04420">
    <property type="entry name" value="CHD5"/>
    <property type="match status" value="1"/>
</dbReference>
<dbReference type="AlphaFoldDB" id="T2MIX1"/>
<evidence type="ECO:0000256" key="2">
    <source>
        <dbReference type="ARBA" id="ARBA00010799"/>
    </source>
</evidence>
<feature type="transmembrane region" description="Helical" evidence="10">
    <location>
        <begin position="136"/>
        <end position="156"/>
    </location>
</feature>
<keyword evidence="4 10" id="KW-0812">Transmembrane</keyword>
<organism evidence="11">
    <name type="scientific">Hydra vulgaris</name>
    <name type="common">Hydra</name>
    <name type="synonym">Hydra attenuata</name>
    <dbReference type="NCBI Taxonomy" id="6087"/>
    <lineage>
        <taxon>Eukaryota</taxon>
        <taxon>Metazoa</taxon>
        <taxon>Cnidaria</taxon>
        <taxon>Hydrozoa</taxon>
        <taxon>Hydroidolina</taxon>
        <taxon>Anthoathecata</taxon>
        <taxon>Aplanulata</taxon>
        <taxon>Hydridae</taxon>
        <taxon>Hydra</taxon>
    </lineage>
</organism>
<dbReference type="EMBL" id="HAAD01005966">
    <property type="protein sequence ID" value="CDG72198.1"/>
    <property type="molecule type" value="mRNA"/>
</dbReference>
<evidence type="ECO:0000256" key="5">
    <source>
        <dbReference type="ARBA" id="ARBA00022824"/>
    </source>
</evidence>
<feature type="transmembrane region" description="Helical" evidence="10">
    <location>
        <begin position="95"/>
        <end position="116"/>
    </location>
</feature>
<accession>T2MIX1</accession>
<dbReference type="GO" id="GO:0071816">
    <property type="term" value="P:tail-anchored membrane protein insertion into ER membrane"/>
    <property type="evidence" value="ECO:0007669"/>
    <property type="project" value="InterPro"/>
</dbReference>
<comment type="similarity">
    <text evidence="2">Belongs to the WRB/GET1 family.</text>
</comment>
<feature type="transmembrane region" description="Helical" evidence="10">
    <location>
        <begin position="6"/>
        <end position="31"/>
    </location>
</feature>
<dbReference type="PANTHER" id="PTHR42650:SF1">
    <property type="entry name" value="GUIDED ENTRY OF TAIL-ANCHORED PROTEINS FACTOR 1"/>
    <property type="match status" value="1"/>
</dbReference>
<evidence type="ECO:0000256" key="9">
    <source>
        <dbReference type="ARBA" id="ARBA00033006"/>
    </source>
</evidence>
<gene>
    <name evidence="11" type="primary">WRB</name>
</gene>
<feature type="non-terminal residue" evidence="11">
    <location>
        <position position="1"/>
    </location>
</feature>
<evidence type="ECO:0000256" key="10">
    <source>
        <dbReference type="SAM" id="Phobius"/>
    </source>
</evidence>
<keyword evidence="5" id="KW-0256">Endoplasmic reticulum</keyword>
<dbReference type="GO" id="GO:0043529">
    <property type="term" value="C:GET complex"/>
    <property type="evidence" value="ECO:0007669"/>
    <property type="project" value="TreeGrafter"/>
</dbReference>
<name>T2MIX1_HYDVU</name>
<evidence type="ECO:0000256" key="3">
    <source>
        <dbReference type="ARBA" id="ARBA00017951"/>
    </source>
</evidence>
<dbReference type="GO" id="GO:0005789">
    <property type="term" value="C:endoplasmic reticulum membrane"/>
    <property type="evidence" value="ECO:0007669"/>
    <property type="project" value="UniProtKB-SubCell"/>
</dbReference>
<dbReference type="Gene3D" id="1.10.287.660">
    <property type="entry name" value="Helix hairpin bin"/>
    <property type="match status" value="1"/>
</dbReference>
<proteinExistence type="evidence at transcript level"/>
<dbReference type="GO" id="GO:0043495">
    <property type="term" value="F:protein-membrane adaptor activity"/>
    <property type="evidence" value="ECO:0007669"/>
    <property type="project" value="TreeGrafter"/>
</dbReference>
<evidence type="ECO:0000256" key="8">
    <source>
        <dbReference type="ARBA" id="ARBA00032437"/>
    </source>
</evidence>
<reference evidence="11" key="1">
    <citation type="journal article" date="2013" name="Genome Biol. Evol.">
        <title>Punctuated emergences of genetic and phenotypic innovations in eumetazoan, bilaterian, euteleostome, and hominidae ancestors.</title>
        <authorList>
            <person name="Wenger Y."/>
            <person name="Galliot B."/>
        </authorList>
    </citation>
    <scope>NUCLEOTIDE SEQUENCE</scope>
    <source>
        <tissue evidence="11">Whole animals</tissue>
    </source>
</reference>